<protein>
    <recommendedName>
        <fullName evidence="3">tRNA-splicing endonuclease subunit Sen54 N-terminal domain-containing protein</fullName>
    </recommendedName>
</protein>
<accession>A0A2P2LDR8</accession>
<dbReference type="InterPro" id="IPR024337">
    <property type="entry name" value="tRNA_splic_suSen54"/>
</dbReference>
<organism evidence="4">
    <name type="scientific">Rhizophora mucronata</name>
    <name type="common">Asiatic mangrove</name>
    <dbReference type="NCBI Taxonomy" id="61149"/>
    <lineage>
        <taxon>Eukaryota</taxon>
        <taxon>Viridiplantae</taxon>
        <taxon>Streptophyta</taxon>
        <taxon>Embryophyta</taxon>
        <taxon>Tracheophyta</taxon>
        <taxon>Spermatophyta</taxon>
        <taxon>Magnoliopsida</taxon>
        <taxon>eudicotyledons</taxon>
        <taxon>Gunneridae</taxon>
        <taxon>Pentapetalae</taxon>
        <taxon>rosids</taxon>
        <taxon>fabids</taxon>
        <taxon>Malpighiales</taxon>
        <taxon>Rhizophoraceae</taxon>
        <taxon>Rhizophora</taxon>
    </lineage>
</organism>
<evidence type="ECO:0000259" key="3">
    <source>
        <dbReference type="Pfam" id="PF12928"/>
    </source>
</evidence>
<evidence type="ECO:0000313" key="4">
    <source>
        <dbReference type="EMBL" id="MBX16099.1"/>
    </source>
</evidence>
<dbReference type="PANTHER" id="PTHR21027:SF1">
    <property type="entry name" value="TRNA-SPLICING ENDONUCLEASE SUBUNIT SEN54"/>
    <property type="match status" value="1"/>
</dbReference>
<keyword evidence="2" id="KW-0819">tRNA processing</keyword>
<dbReference type="PANTHER" id="PTHR21027">
    <property type="entry name" value="TRNA-SPLICING ENDONUCLEASE SUBUNIT SEN54"/>
    <property type="match status" value="1"/>
</dbReference>
<evidence type="ECO:0000256" key="1">
    <source>
        <dbReference type="ARBA" id="ARBA00005736"/>
    </source>
</evidence>
<dbReference type="GO" id="GO:0000214">
    <property type="term" value="C:tRNA-intron endonuclease complex"/>
    <property type="evidence" value="ECO:0007669"/>
    <property type="project" value="TreeGrafter"/>
</dbReference>
<dbReference type="EMBL" id="GGEC01035615">
    <property type="protein sequence ID" value="MBX16099.1"/>
    <property type="molecule type" value="Transcribed_RNA"/>
</dbReference>
<dbReference type="Pfam" id="PF12928">
    <property type="entry name" value="tRNA_int_end_N2"/>
    <property type="match status" value="1"/>
</dbReference>
<dbReference type="AlphaFoldDB" id="A0A2P2LDR8"/>
<reference evidence="4" key="1">
    <citation type="submission" date="2018-02" db="EMBL/GenBank/DDBJ databases">
        <title>Rhizophora mucronata_Transcriptome.</title>
        <authorList>
            <person name="Meera S.P."/>
            <person name="Sreeshan A."/>
            <person name="Augustine A."/>
        </authorList>
    </citation>
    <scope>NUCLEOTIDE SEQUENCE</scope>
    <source>
        <tissue evidence="4">Leaf</tissue>
    </source>
</reference>
<dbReference type="GO" id="GO:0000379">
    <property type="term" value="P:tRNA-type intron splice site recognition and cleavage"/>
    <property type="evidence" value="ECO:0007669"/>
    <property type="project" value="TreeGrafter"/>
</dbReference>
<proteinExistence type="inferred from homology"/>
<evidence type="ECO:0000256" key="2">
    <source>
        <dbReference type="ARBA" id="ARBA00022694"/>
    </source>
</evidence>
<name>A0A2P2LDR8_RHIMU</name>
<feature type="domain" description="tRNA-splicing endonuclease subunit Sen54 N-terminal" evidence="3">
    <location>
        <begin position="1"/>
        <end position="32"/>
    </location>
</feature>
<dbReference type="InterPro" id="IPR024336">
    <property type="entry name" value="tRNA_splic_suSen54_N"/>
</dbReference>
<comment type="similarity">
    <text evidence="1">Belongs to the SEN54 family.</text>
</comment>
<sequence>MAEVIEKKGKMWTTTGLVRRGKTYCLIEETLYV</sequence>